<dbReference type="Proteomes" id="UP001243364">
    <property type="component" value="Unassembled WGS sequence"/>
</dbReference>
<gene>
    <name evidence="1" type="ORF">QFZ56_002984</name>
</gene>
<organism evidence="1 2">
    <name type="scientific">Streptomyces achromogenes</name>
    <dbReference type="NCBI Taxonomy" id="67255"/>
    <lineage>
        <taxon>Bacteria</taxon>
        <taxon>Bacillati</taxon>
        <taxon>Actinomycetota</taxon>
        <taxon>Actinomycetes</taxon>
        <taxon>Kitasatosporales</taxon>
        <taxon>Streptomycetaceae</taxon>
        <taxon>Streptomyces</taxon>
    </lineage>
</organism>
<evidence type="ECO:0000313" key="1">
    <source>
        <dbReference type="EMBL" id="MDQ0684021.1"/>
    </source>
</evidence>
<keyword evidence="2" id="KW-1185">Reference proteome</keyword>
<comment type="caution">
    <text evidence="1">The sequence shown here is derived from an EMBL/GenBank/DDBJ whole genome shotgun (WGS) entry which is preliminary data.</text>
</comment>
<evidence type="ECO:0000313" key="2">
    <source>
        <dbReference type="Proteomes" id="UP001243364"/>
    </source>
</evidence>
<sequence>MRGAGDGAHPLSVHSLCIEGGVGVRGMDRVWSGRSPVEAKNAAAAP</sequence>
<dbReference type="EMBL" id="JAUSYA010000001">
    <property type="protein sequence ID" value="MDQ0684021.1"/>
    <property type="molecule type" value="Genomic_DNA"/>
</dbReference>
<reference evidence="1 2" key="1">
    <citation type="submission" date="2023-07" db="EMBL/GenBank/DDBJ databases">
        <title>Comparative genomics of wheat-associated soil bacteria to identify genetic determinants of phenazine resistance.</title>
        <authorList>
            <person name="Mouncey N."/>
        </authorList>
    </citation>
    <scope>NUCLEOTIDE SEQUENCE [LARGE SCALE GENOMIC DNA]</scope>
    <source>
        <strain evidence="1 2">W4I19-2</strain>
    </source>
</reference>
<proteinExistence type="predicted"/>
<protein>
    <submittedName>
        <fullName evidence="1">Uncharacterized protein</fullName>
    </submittedName>
</protein>
<name>A0ABU0Q037_STRAH</name>
<accession>A0ABU0Q037</accession>